<accession>A0A0D5LMM9</accession>
<comment type="similarity">
    <text evidence="1">Belongs to the glycosyl hydrolase 13 family.</text>
</comment>
<evidence type="ECO:0000313" key="6">
    <source>
        <dbReference type="Proteomes" id="UP000032611"/>
    </source>
</evidence>
<dbReference type="OrthoDB" id="9805159at2"/>
<evidence type="ECO:0000313" key="5">
    <source>
        <dbReference type="EMBL" id="AJY44573.1"/>
    </source>
</evidence>
<dbReference type="FunFam" id="3.90.400.10:FF:000002">
    <property type="entry name" value="Sucrose isomerase"/>
    <property type="match status" value="1"/>
</dbReference>
<protein>
    <submittedName>
        <fullName evidence="5">Alpha-glucosidase</fullName>
    </submittedName>
</protein>
<evidence type="ECO:0000256" key="3">
    <source>
        <dbReference type="ARBA" id="ARBA00023295"/>
    </source>
</evidence>
<dbReference type="KEGG" id="mey:TM49_00985"/>
<dbReference type="InterPro" id="IPR032091">
    <property type="entry name" value="Malt_amylase-like_C"/>
</dbReference>
<dbReference type="Gene3D" id="3.20.20.80">
    <property type="entry name" value="Glycosidases"/>
    <property type="match status" value="2"/>
</dbReference>
<dbReference type="AlphaFoldDB" id="A0A0D5LMM9"/>
<gene>
    <name evidence="5" type="ORF">TM49_00985</name>
</gene>
<dbReference type="CDD" id="cd11330">
    <property type="entry name" value="AmyAc_OligoGlu"/>
    <property type="match status" value="1"/>
</dbReference>
<evidence type="ECO:0000256" key="2">
    <source>
        <dbReference type="ARBA" id="ARBA00022801"/>
    </source>
</evidence>
<dbReference type="PANTHER" id="PTHR10357">
    <property type="entry name" value="ALPHA-AMYLASE FAMILY MEMBER"/>
    <property type="match status" value="1"/>
</dbReference>
<dbReference type="Gene3D" id="3.90.400.10">
    <property type="entry name" value="Oligo-1,6-glucosidase, Domain 2"/>
    <property type="match status" value="1"/>
</dbReference>
<dbReference type="FunFam" id="3.20.20.80:FF:000064">
    <property type="entry name" value="Oligo-1,6-glucosidase"/>
    <property type="match status" value="1"/>
</dbReference>
<dbReference type="SUPFAM" id="SSF51445">
    <property type="entry name" value="(Trans)glycosidases"/>
    <property type="match status" value="1"/>
</dbReference>
<dbReference type="STRING" id="1486262.TM49_00985"/>
<dbReference type="EMBL" id="CP010803">
    <property type="protein sequence ID" value="AJY44573.1"/>
    <property type="molecule type" value="Genomic_DNA"/>
</dbReference>
<dbReference type="Gene3D" id="2.60.40.1180">
    <property type="entry name" value="Golgi alpha-mannosidase II"/>
    <property type="match status" value="1"/>
</dbReference>
<dbReference type="InterPro" id="IPR045857">
    <property type="entry name" value="O16G_dom_2"/>
</dbReference>
<dbReference type="Pfam" id="PF00128">
    <property type="entry name" value="Alpha-amylase"/>
    <property type="match status" value="1"/>
</dbReference>
<keyword evidence="3" id="KW-0326">Glycosidase</keyword>
<dbReference type="InterPro" id="IPR017853">
    <property type="entry name" value="GH"/>
</dbReference>
<name>A0A0D5LMM9_MAREN</name>
<dbReference type="HOGENOM" id="CLU_006462_2_3_5"/>
<feature type="domain" description="Glycosyl hydrolase family 13 catalytic" evidence="4">
    <location>
        <begin position="21"/>
        <end position="413"/>
    </location>
</feature>
<evidence type="ECO:0000259" key="4">
    <source>
        <dbReference type="SMART" id="SM00642"/>
    </source>
</evidence>
<dbReference type="GO" id="GO:0004556">
    <property type="term" value="F:alpha-amylase activity"/>
    <property type="evidence" value="ECO:0007669"/>
    <property type="project" value="TreeGrafter"/>
</dbReference>
<dbReference type="PATRIC" id="fig|1486262.3.peg.203"/>
<organism evidence="5 6">
    <name type="scientific">Martelella endophytica</name>
    <dbReference type="NCBI Taxonomy" id="1486262"/>
    <lineage>
        <taxon>Bacteria</taxon>
        <taxon>Pseudomonadati</taxon>
        <taxon>Pseudomonadota</taxon>
        <taxon>Alphaproteobacteria</taxon>
        <taxon>Hyphomicrobiales</taxon>
        <taxon>Aurantimonadaceae</taxon>
        <taxon>Martelella</taxon>
    </lineage>
</organism>
<dbReference type="InterPro" id="IPR013780">
    <property type="entry name" value="Glyco_hydro_b"/>
</dbReference>
<evidence type="ECO:0000256" key="1">
    <source>
        <dbReference type="ARBA" id="ARBA00008061"/>
    </source>
</evidence>
<dbReference type="RefSeq" id="WP_045679150.1">
    <property type="nucleotide sequence ID" value="NZ_CP010803.1"/>
</dbReference>
<dbReference type="SUPFAM" id="SSF51011">
    <property type="entry name" value="Glycosyl hydrolase domain"/>
    <property type="match status" value="1"/>
</dbReference>
<dbReference type="SMART" id="SM00642">
    <property type="entry name" value="Aamy"/>
    <property type="match status" value="1"/>
</dbReference>
<dbReference type="Pfam" id="PF16657">
    <property type="entry name" value="Malt_amylase_C"/>
    <property type="match status" value="1"/>
</dbReference>
<dbReference type="PANTHER" id="PTHR10357:SF179">
    <property type="entry name" value="NEUTRAL AND BASIC AMINO ACID TRANSPORT PROTEIN RBAT"/>
    <property type="match status" value="1"/>
</dbReference>
<keyword evidence="2" id="KW-0378">Hydrolase</keyword>
<sequence>MNAINNQAADKNWWRGAVIYQVYPRSFQDSNGDGIGDIKGIADRLDYIAELGADAVWISPFFTSPMKDFGYDVSNYCDIDPMFGTLADFDLMIEKAHKLGLKIMIDLVLSHTSDQHPWFMESRQSRDNPKADWYVWADAKPDGSPPNNWLGMFGGSAWQWDARRLQYYLHNFLASQPDLNFHNMDVQDALLEAVRFWLDRGVDGFRLDTINYYFCDKELRDNPPLAPELRNDSTAPAVNPYNYQLHLYDKSRPENLEFLKRLRAVMEEYPAIAAVGEVGEAQRGLEIVGEYTSGGDKMQMCYAFEFLAPQKVTPERVVDSINAFADAAPEGWACWAFSNHDVVRHLTRWGADVEDKPAYAKMLASLLMSLRGSVCIYEGEELGLTEADVAFEDLQDPYGIEFWPEFKGRDGCRTPMVWQAGAANGGFSTAEKTWLPVSADHIMKSVDVQQGEDTSVLEHYRRFLAFRRQHKALISGTIAFIPHEGDTLVFTREEGGETVLCIFNMSAEPVTAKLPEGDWNAFSAEDFGFAVDRDGDTIKLPAWGAYFARHGE</sequence>
<dbReference type="InterPro" id="IPR006047">
    <property type="entry name" value="GH13_cat_dom"/>
</dbReference>
<keyword evidence="6" id="KW-1185">Reference proteome</keyword>
<dbReference type="GO" id="GO:0009313">
    <property type="term" value="P:oligosaccharide catabolic process"/>
    <property type="evidence" value="ECO:0007669"/>
    <property type="project" value="TreeGrafter"/>
</dbReference>
<proteinExistence type="inferred from homology"/>
<reference evidence="5 6" key="1">
    <citation type="journal article" date="2015" name="Genome Announc.">
        <title>Complete genome sequence of Martelella endophytica YC6887, which has antifungal activity associated with a halophyte.</title>
        <authorList>
            <person name="Khan A."/>
            <person name="Khan H."/>
            <person name="Chung E.J."/>
            <person name="Hossain M.T."/>
            <person name="Chung Y.R."/>
        </authorList>
    </citation>
    <scope>NUCLEOTIDE SEQUENCE [LARGE SCALE GENOMIC DNA]</scope>
    <source>
        <strain evidence="5">YC6887</strain>
    </source>
</reference>
<dbReference type="Proteomes" id="UP000032611">
    <property type="component" value="Chromosome"/>
</dbReference>